<reference evidence="5 6" key="1">
    <citation type="submission" date="2022-12" db="EMBL/GenBank/DDBJ databases">
        <title>Draft genome sequence of Paenibacillus sp. dW9.</title>
        <authorList>
            <person name="Choi E.-W."/>
            <person name="Kim D.-U."/>
        </authorList>
    </citation>
    <scope>NUCLEOTIDE SEQUENCE [LARGE SCALE GENOMIC DNA]</scope>
    <source>
        <strain evidence="6">dW9</strain>
    </source>
</reference>
<dbReference type="Proteomes" id="UP001527882">
    <property type="component" value="Unassembled WGS sequence"/>
</dbReference>
<dbReference type="Gene3D" id="3.40.50.10350">
    <property type="entry name" value="Glycerate kinase, domain 1"/>
    <property type="match status" value="1"/>
</dbReference>
<dbReference type="RefSeq" id="WP_269879412.1">
    <property type="nucleotide sequence ID" value="NZ_JAQAGZ010000001.1"/>
</dbReference>
<organism evidence="5 6">
    <name type="scientific">Paenibacillus gyeongsangnamensis</name>
    <dbReference type="NCBI Taxonomy" id="3388067"/>
    <lineage>
        <taxon>Bacteria</taxon>
        <taxon>Bacillati</taxon>
        <taxon>Bacillota</taxon>
        <taxon>Bacilli</taxon>
        <taxon>Bacillales</taxon>
        <taxon>Paenibacillaceae</taxon>
        <taxon>Paenibacillus</taxon>
    </lineage>
</organism>
<dbReference type="EMBL" id="JAQAGZ010000001">
    <property type="protein sequence ID" value="MCZ8511041.1"/>
    <property type="molecule type" value="Genomic_DNA"/>
</dbReference>
<evidence type="ECO:0000256" key="3">
    <source>
        <dbReference type="ARBA" id="ARBA00022777"/>
    </source>
</evidence>
<dbReference type="Gene3D" id="3.90.1510.10">
    <property type="entry name" value="Glycerate kinase, domain 2"/>
    <property type="match status" value="1"/>
</dbReference>
<keyword evidence="3 4" id="KW-0418">Kinase</keyword>
<evidence type="ECO:0000256" key="4">
    <source>
        <dbReference type="PIRNR" id="PIRNR006078"/>
    </source>
</evidence>
<dbReference type="PIRSF" id="PIRSF006078">
    <property type="entry name" value="GlxK"/>
    <property type="match status" value="1"/>
</dbReference>
<evidence type="ECO:0000256" key="2">
    <source>
        <dbReference type="ARBA" id="ARBA00022679"/>
    </source>
</evidence>
<keyword evidence="2 4" id="KW-0808">Transferase</keyword>
<name>A0ABT4Q2L4_9BACL</name>
<dbReference type="InterPro" id="IPR004381">
    <property type="entry name" value="Glycerate_kinase"/>
</dbReference>
<keyword evidence="6" id="KW-1185">Reference proteome</keyword>
<dbReference type="PANTHER" id="PTHR21599">
    <property type="entry name" value="GLYCERATE KINASE"/>
    <property type="match status" value="1"/>
</dbReference>
<comment type="caution">
    <text evidence="5">The sequence shown here is derived from an EMBL/GenBank/DDBJ whole genome shotgun (WGS) entry which is preliminary data.</text>
</comment>
<dbReference type="InterPro" id="IPR018193">
    <property type="entry name" value="Glyc_kinase_flavodox-like_fold"/>
</dbReference>
<dbReference type="GO" id="GO:0016301">
    <property type="term" value="F:kinase activity"/>
    <property type="evidence" value="ECO:0007669"/>
    <property type="project" value="UniProtKB-KW"/>
</dbReference>
<dbReference type="InterPro" id="IPR036129">
    <property type="entry name" value="Glycerate_kinase_sf"/>
</dbReference>
<evidence type="ECO:0000313" key="6">
    <source>
        <dbReference type="Proteomes" id="UP001527882"/>
    </source>
</evidence>
<dbReference type="InterPro" id="IPR018197">
    <property type="entry name" value="Glycerate_kinase_RE-like"/>
</dbReference>
<accession>A0ABT4Q2L4</accession>
<evidence type="ECO:0000256" key="1">
    <source>
        <dbReference type="ARBA" id="ARBA00006284"/>
    </source>
</evidence>
<comment type="similarity">
    <text evidence="1 4">Belongs to the glycerate kinase type-1 family.</text>
</comment>
<dbReference type="PANTHER" id="PTHR21599:SF0">
    <property type="entry name" value="GLYCERATE KINASE"/>
    <property type="match status" value="1"/>
</dbReference>
<evidence type="ECO:0000313" key="5">
    <source>
        <dbReference type="EMBL" id="MCZ8511041.1"/>
    </source>
</evidence>
<dbReference type="Pfam" id="PF02595">
    <property type="entry name" value="Gly_kinase"/>
    <property type="match status" value="1"/>
</dbReference>
<protein>
    <submittedName>
        <fullName evidence="5">Glycerate kinase</fullName>
    </submittedName>
</protein>
<proteinExistence type="inferred from homology"/>
<dbReference type="SUPFAM" id="SSF110738">
    <property type="entry name" value="Glycerate kinase I"/>
    <property type="match status" value="1"/>
</dbReference>
<sequence>MKFVIAPDSYKGSLTALQAADTMARAVRDELPEAVVRIIPMADGGEGTVDALVRAAESGTTKPVAVCGPRGERLQSRFGVIEGKDGPSAVLEAANLFGLPMVPQEERNPMHTTSRGLGDALMAALRLGCRDVIVGLGGSSTNDGGLGMLSALGAQFYNAAGELLEGYGRDLADMAQVDLEGLDPLVKECRITVACDVTNPLLGPQGASYTFGPQKGATPEQVASLDHAMSRYADLLERHLSLRLRDKPGAGAAGGLGFACMALGARIVPGAEVVDRASGLKRHIAEADWVLTGEGRSDGQTLFGKLPMYVAEAAREAGKQAILLSGSLGDGLEELRKHFAGCFSIVREPATLQACMEEAEANLYECTRSVARLLGAAAEFGQRRGSQSR</sequence>
<dbReference type="NCBIfam" id="TIGR00045">
    <property type="entry name" value="glycerate kinase"/>
    <property type="match status" value="1"/>
</dbReference>
<gene>
    <name evidence="5" type="ORF">O9H85_01035</name>
</gene>